<organism evidence="2 3">
    <name type="scientific">Zizania palustris</name>
    <name type="common">Northern wild rice</name>
    <dbReference type="NCBI Taxonomy" id="103762"/>
    <lineage>
        <taxon>Eukaryota</taxon>
        <taxon>Viridiplantae</taxon>
        <taxon>Streptophyta</taxon>
        <taxon>Embryophyta</taxon>
        <taxon>Tracheophyta</taxon>
        <taxon>Spermatophyta</taxon>
        <taxon>Magnoliopsida</taxon>
        <taxon>Liliopsida</taxon>
        <taxon>Poales</taxon>
        <taxon>Poaceae</taxon>
        <taxon>BOP clade</taxon>
        <taxon>Oryzoideae</taxon>
        <taxon>Oryzeae</taxon>
        <taxon>Zizaniinae</taxon>
        <taxon>Zizania</taxon>
    </lineage>
</organism>
<reference evidence="2" key="1">
    <citation type="journal article" date="2021" name="bioRxiv">
        <title>Whole Genome Assembly and Annotation of Northern Wild Rice, Zizania palustris L., Supports a Whole Genome Duplication in the Zizania Genus.</title>
        <authorList>
            <person name="Haas M."/>
            <person name="Kono T."/>
            <person name="Macchietto M."/>
            <person name="Millas R."/>
            <person name="McGilp L."/>
            <person name="Shao M."/>
            <person name="Duquette J."/>
            <person name="Hirsch C.N."/>
            <person name="Kimball J."/>
        </authorList>
    </citation>
    <scope>NUCLEOTIDE SEQUENCE</scope>
    <source>
        <tissue evidence="2">Fresh leaf tissue</tissue>
    </source>
</reference>
<feature type="compositionally biased region" description="Gly residues" evidence="1">
    <location>
        <begin position="67"/>
        <end position="79"/>
    </location>
</feature>
<protein>
    <submittedName>
        <fullName evidence="2">Uncharacterized protein</fullName>
    </submittedName>
</protein>
<accession>A0A8J5WH10</accession>
<dbReference type="EMBL" id="JAAALK010000081">
    <property type="protein sequence ID" value="KAG8089371.1"/>
    <property type="molecule type" value="Genomic_DNA"/>
</dbReference>
<feature type="region of interest" description="Disordered" evidence="1">
    <location>
        <begin position="1"/>
        <end position="132"/>
    </location>
</feature>
<evidence type="ECO:0000313" key="2">
    <source>
        <dbReference type="EMBL" id="KAG8089371.1"/>
    </source>
</evidence>
<keyword evidence="3" id="KW-1185">Reference proteome</keyword>
<feature type="compositionally biased region" description="Gly residues" evidence="1">
    <location>
        <begin position="116"/>
        <end position="132"/>
    </location>
</feature>
<name>A0A8J5WH10_ZIZPA</name>
<evidence type="ECO:0000313" key="3">
    <source>
        <dbReference type="Proteomes" id="UP000729402"/>
    </source>
</evidence>
<gene>
    <name evidence="2" type="ORF">GUJ93_ZPchr0011g27398</name>
</gene>
<dbReference type="AlphaFoldDB" id="A0A8J5WH10"/>
<sequence>MVDQARAVVEGRGSGAPEAGGRPTVARAPPLPPWSARPWSWRGKGQRRPRGQGEAGGARSGRPDFGSGQGGSVGGGSGHADGEAGRREAGGGGSGHADVEAGQREAGGGESRRGEAGGARSGRPGVGSGRGG</sequence>
<comment type="caution">
    <text evidence="2">The sequence shown here is derived from an EMBL/GenBank/DDBJ whole genome shotgun (WGS) entry which is preliminary data.</text>
</comment>
<reference evidence="2" key="2">
    <citation type="submission" date="2021-02" db="EMBL/GenBank/DDBJ databases">
        <authorList>
            <person name="Kimball J.A."/>
            <person name="Haas M.W."/>
            <person name="Macchietto M."/>
            <person name="Kono T."/>
            <person name="Duquette J."/>
            <person name="Shao M."/>
        </authorList>
    </citation>
    <scope>NUCLEOTIDE SEQUENCE</scope>
    <source>
        <tissue evidence="2">Fresh leaf tissue</tissue>
    </source>
</reference>
<proteinExistence type="predicted"/>
<dbReference type="Proteomes" id="UP000729402">
    <property type="component" value="Unassembled WGS sequence"/>
</dbReference>
<feature type="compositionally biased region" description="Basic and acidic residues" evidence="1">
    <location>
        <begin position="80"/>
        <end position="89"/>
    </location>
</feature>
<evidence type="ECO:0000256" key="1">
    <source>
        <dbReference type="SAM" id="MobiDB-lite"/>
    </source>
</evidence>